<organism evidence="1">
    <name type="scientific">marine sediment metagenome</name>
    <dbReference type="NCBI Taxonomy" id="412755"/>
    <lineage>
        <taxon>unclassified sequences</taxon>
        <taxon>metagenomes</taxon>
        <taxon>ecological metagenomes</taxon>
    </lineage>
</organism>
<feature type="non-terminal residue" evidence="1">
    <location>
        <position position="1"/>
    </location>
</feature>
<dbReference type="Gene3D" id="3.40.50.1000">
    <property type="entry name" value="HAD superfamily/HAD-like"/>
    <property type="match status" value="1"/>
</dbReference>
<dbReference type="InterPro" id="IPR036412">
    <property type="entry name" value="HAD-like_sf"/>
</dbReference>
<dbReference type="AlphaFoldDB" id="X0XCN7"/>
<name>X0XCN7_9ZZZZ</name>
<protein>
    <submittedName>
        <fullName evidence="1">Uncharacterized protein</fullName>
    </submittedName>
</protein>
<dbReference type="EMBL" id="BARS01042840">
    <property type="protein sequence ID" value="GAG33177.1"/>
    <property type="molecule type" value="Genomic_DNA"/>
</dbReference>
<dbReference type="PANTHER" id="PTHR43611">
    <property type="entry name" value="ALPHA-D-GLUCOSE 1-PHOSPHATE PHOSPHATASE"/>
    <property type="match status" value="1"/>
</dbReference>
<dbReference type="PANTHER" id="PTHR43611:SF3">
    <property type="entry name" value="FLAVIN MONONUCLEOTIDE HYDROLASE 1, CHLOROPLATIC"/>
    <property type="match status" value="1"/>
</dbReference>
<accession>X0XCN7</accession>
<reference evidence="1" key="1">
    <citation type="journal article" date="2014" name="Front. Microbiol.">
        <title>High frequency of phylogenetically diverse reductive dehalogenase-homologous genes in deep subseafloor sedimentary metagenomes.</title>
        <authorList>
            <person name="Kawai M."/>
            <person name="Futagami T."/>
            <person name="Toyoda A."/>
            <person name="Takaki Y."/>
            <person name="Nishi S."/>
            <person name="Hori S."/>
            <person name="Arai W."/>
            <person name="Tsubouchi T."/>
            <person name="Morono Y."/>
            <person name="Uchiyama I."/>
            <person name="Ito T."/>
            <person name="Fujiyama A."/>
            <person name="Inagaki F."/>
            <person name="Takami H."/>
        </authorList>
    </citation>
    <scope>NUCLEOTIDE SEQUENCE</scope>
    <source>
        <strain evidence="1">Expedition CK06-06</strain>
    </source>
</reference>
<comment type="caution">
    <text evidence="1">The sequence shown here is derived from an EMBL/GenBank/DDBJ whole genome shotgun (WGS) entry which is preliminary data.</text>
</comment>
<proteinExistence type="predicted"/>
<evidence type="ECO:0000313" key="1">
    <source>
        <dbReference type="EMBL" id="GAG33177.1"/>
    </source>
</evidence>
<gene>
    <name evidence="1" type="ORF">S01H1_64947</name>
</gene>
<dbReference type="SUPFAM" id="SSF56784">
    <property type="entry name" value="HAD-like"/>
    <property type="match status" value="1"/>
</dbReference>
<sequence>STYPEIFANFDYVQIVSGDGDSLLKKPNLEFFRTYIATFNSDGKHIVFIDNFLPSVKAAQKLGIIGIHFQDPKQLKNQLIQLGILPKN</sequence>
<dbReference type="InterPro" id="IPR023214">
    <property type="entry name" value="HAD_sf"/>
</dbReference>